<dbReference type="AlphaFoldDB" id="A0A1I4M2I4"/>
<name>A0A1I4M2I4_9RHOB</name>
<gene>
    <name evidence="2" type="ORF">SAMN04488042_102349</name>
</gene>
<dbReference type="InterPro" id="IPR029024">
    <property type="entry name" value="TerB-like"/>
</dbReference>
<dbReference type="EMBL" id="FOTQ01000002">
    <property type="protein sequence ID" value="SFL97442.1"/>
    <property type="molecule type" value="Genomic_DNA"/>
</dbReference>
<protein>
    <submittedName>
        <fullName evidence="2">Tellurite resistance protein TerB</fullName>
    </submittedName>
</protein>
<dbReference type="Gene3D" id="1.10.3680.10">
    <property type="entry name" value="TerB-like"/>
    <property type="match status" value="1"/>
</dbReference>
<dbReference type="Proteomes" id="UP000199144">
    <property type="component" value="Unassembled WGS sequence"/>
</dbReference>
<feature type="domain" description="Co-chaperone DjlA N-terminal" evidence="1">
    <location>
        <begin position="139"/>
        <end position="252"/>
    </location>
</feature>
<accession>A0A1I4M2I4</accession>
<reference evidence="2 3" key="1">
    <citation type="submission" date="2016-10" db="EMBL/GenBank/DDBJ databases">
        <authorList>
            <person name="de Groot N.N."/>
        </authorList>
    </citation>
    <scope>NUCLEOTIDE SEQUENCE [LARGE SCALE GENOMIC DNA]</scope>
    <source>
        <strain evidence="2 3">DSM 15283</strain>
    </source>
</reference>
<organism evidence="2 3">
    <name type="scientific">Shimia aestuarii</name>
    <dbReference type="NCBI Taxonomy" id="254406"/>
    <lineage>
        <taxon>Bacteria</taxon>
        <taxon>Pseudomonadati</taxon>
        <taxon>Pseudomonadota</taxon>
        <taxon>Alphaproteobacteria</taxon>
        <taxon>Rhodobacterales</taxon>
        <taxon>Roseobacteraceae</taxon>
    </lineage>
</organism>
<dbReference type="RefSeq" id="WP_093093294.1">
    <property type="nucleotide sequence ID" value="NZ_FOTQ01000002.1"/>
</dbReference>
<dbReference type="SUPFAM" id="SSF158682">
    <property type="entry name" value="TerB-like"/>
    <property type="match status" value="1"/>
</dbReference>
<keyword evidence="3" id="KW-1185">Reference proteome</keyword>
<dbReference type="OrthoDB" id="8881374at2"/>
<sequence>MTTIEDRIESFGRVERVVENEDRFKAKVGAGAGVFTSLKMADLLGDISKTGGFAGAGAGGGHLIASALAPKGVAALLTVFNPFSPVLYIVGASVASAGMFYGVTRLYRSYYGSRVEEIPRFLNTPIDVLGASFMDLVGSLAVKVAAIDGNIDQVERRVISEYFVDEWGYDPDYTSHALDLLEETTDEQRVSEMAATLAEFARTNPDCDFSKIQNGLKALLTEIAEADGKLDEREEMAIERIIAALDQEISTYSSIKRAAVMPLAGITSATSWVRGKLSGNSDEKM</sequence>
<dbReference type="InterPro" id="IPR007791">
    <property type="entry name" value="DjlA_N"/>
</dbReference>
<dbReference type="Pfam" id="PF05099">
    <property type="entry name" value="TerB"/>
    <property type="match status" value="1"/>
</dbReference>
<evidence type="ECO:0000259" key="1">
    <source>
        <dbReference type="Pfam" id="PF05099"/>
    </source>
</evidence>
<evidence type="ECO:0000313" key="2">
    <source>
        <dbReference type="EMBL" id="SFL97442.1"/>
    </source>
</evidence>
<evidence type="ECO:0000313" key="3">
    <source>
        <dbReference type="Proteomes" id="UP000199144"/>
    </source>
</evidence>
<proteinExistence type="predicted"/>
<dbReference type="CDD" id="cd07177">
    <property type="entry name" value="terB_like"/>
    <property type="match status" value="1"/>
</dbReference>